<protein>
    <recommendedName>
        <fullName evidence="3 6">Mediator of RNA polymerase II transcription subunit 20</fullName>
    </recommendedName>
    <alternativeName>
        <fullName evidence="5 6">Mediator complex subunit 20</fullName>
    </alternativeName>
</protein>
<keyword evidence="6" id="KW-0805">Transcription regulation</keyword>
<dbReference type="OrthoDB" id="1854899at2759"/>
<dbReference type="AlphaFoldDB" id="A0A6J1T3D2"/>
<comment type="subcellular location">
    <subcellularLocation>
        <location evidence="1 6">Nucleus</location>
    </subcellularLocation>
</comment>
<dbReference type="Proteomes" id="UP000504606">
    <property type="component" value="Unplaced"/>
</dbReference>
<dbReference type="KEGG" id="foc:113211830"/>
<evidence type="ECO:0000256" key="2">
    <source>
        <dbReference type="ARBA" id="ARBA00010743"/>
    </source>
</evidence>
<name>A0A6J1T3D2_FRAOC</name>
<comment type="similarity">
    <text evidence="2 6">Belongs to the Mediator complex subunit 20 family.</text>
</comment>
<dbReference type="GO" id="GO:0016592">
    <property type="term" value="C:mediator complex"/>
    <property type="evidence" value="ECO:0007669"/>
    <property type="project" value="InterPro"/>
</dbReference>
<sequence length="206" mass="23312">MGVTIVQHYPMTENRTGPQVIEFLTKRVHAMGAAQAGPFLVDCETYNSAPAFGPPRTVHLLNNSEQPATVFSILESGQKQVPLVSDPLFMDLMKKLGSVYTCKQQTRMEAKGPRFEVADFLVKLGTVTMNANFKGVLVEVEYRPCLVPAACWELLREFMQGFLGTCVPNQPPSYLQNRMQDIYQPLDTIQQYLDQFREYRKAVTVR</sequence>
<dbReference type="PANTHER" id="PTHR12465:SF0">
    <property type="entry name" value="MEDIATOR OF RNA POLYMERASE II TRANSCRIPTION SUBUNIT 20"/>
    <property type="match status" value="1"/>
</dbReference>
<evidence type="ECO:0000256" key="5">
    <source>
        <dbReference type="ARBA" id="ARBA00031954"/>
    </source>
</evidence>
<organism evidence="7 8">
    <name type="scientific">Frankliniella occidentalis</name>
    <name type="common">Western flower thrips</name>
    <name type="synonym">Euthrips occidentalis</name>
    <dbReference type="NCBI Taxonomy" id="133901"/>
    <lineage>
        <taxon>Eukaryota</taxon>
        <taxon>Metazoa</taxon>
        <taxon>Ecdysozoa</taxon>
        <taxon>Arthropoda</taxon>
        <taxon>Hexapoda</taxon>
        <taxon>Insecta</taxon>
        <taxon>Pterygota</taxon>
        <taxon>Neoptera</taxon>
        <taxon>Paraneoptera</taxon>
        <taxon>Thysanoptera</taxon>
        <taxon>Terebrantia</taxon>
        <taxon>Thripoidea</taxon>
        <taxon>Thripidae</taxon>
        <taxon>Frankliniella</taxon>
    </lineage>
</organism>
<comment type="function">
    <text evidence="6">Component of the Mediator complex, a coactivator involved in the regulated transcription of nearly all RNA polymerase II-dependent genes. Mediator functions as a bridge to convey information from gene-specific regulatory proteins to the basal RNA polymerase II transcription machinery. Mediator is recruited to promoters by direct interactions with regulatory proteins and serves as a scaffold for the assembly of a functional preinitiation complex with RNA polymerase II and the general transcription factors.</text>
</comment>
<gene>
    <name evidence="8" type="primary">LOC113211830</name>
    <name evidence="6" type="synonym">MED20</name>
</gene>
<dbReference type="CTD" id="9477"/>
<keyword evidence="4 6" id="KW-0539">Nucleus</keyword>
<dbReference type="GO" id="GO:0006357">
    <property type="term" value="P:regulation of transcription by RNA polymerase II"/>
    <property type="evidence" value="ECO:0007669"/>
    <property type="project" value="InterPro"/>
</dbReference>
<reference evidence="8" key="1">
    <citation type="submission" date="2025-08" db="UniProtKB">
        <authorList>
            <consortium name="RefSeq"/>
        </authorList>
    </citation>
    <scope>IDENTIFICATION</scope>
    <source>
        <tissue evidence="8">Whole organism</tissue>
    </source>
</reference>
<keyword evidence="7" id="KW-1185">Reference proteome</keyword>
<evidence type="ECO:0000256" key="6">
    <source>
        <dbReference type="RuleBase" id="RU364152"/>
    </source>
</evidence>
<proteinExistence type="inferred from homology"/>
<dbReference type="RefSeq" id="XP_026286125.1">
    <property type="nucleotide sequence ID" value="XM_026430340.2"/>
</dbReference>
<evidence type="ECO:0000256" key="3">
    <source>
        <dbReference type="ARBA" id="ARBA00019690"/>
    </source>
</evidence>
<dbReference type="Pfam" id="PF08612">
    <property type="entry name" value="Med20"/>
    <property type="match status" value="1"/>
</dbReference>
<accession>A0A6J1T3D2</accession>
<evidence type="ECO:0000256" key="1">
    <source>
        <dbReference type="ARBA" id="ARBA00004123"/>
    </source>
</evidence>
<dbReference type="InterPro" id="IPR013921">
    <property type="entry name" value="Mediator_Med20"/>
</dbReference>
<evidence type="ECO:0000313" key="7">
    <source>
        <dbReference type="Proteomes" id="UP000504606"/>
    </source>
</evidence>
<dbReference type="PANTHER" id="PTHR12465">
    <property type="entry name" value="UBIQUITIN SPECIFIC PROTEASE HOMOLOG 49"/>
    <property type="match status" value="1"/>
</dbReference>
<evidence type="ECO:0000313" key="8">
    <source>
        <dbReference type="RefSeq" id="XP_026286125.1"/>
    </source>
</evidence>
<evidence type="ECO:0000256" key="4">
    <source>
        <dbReference type="ARBA" id="ARBA00023242"/>
    </source>
</evidence>
<keyword evidence="6" id="KW-0010">Activator</keyword>
<dbReference type="GeneID" id="113211830"/>
<comment type="subunit">
    <text evidence="6">Component of the Mediator complex.</text>
</comment>
<keyword evidence="6" id="KW-0804">Transcription</keyword>
<dbReference type="GO" id="GO:0003713">
    <property type="term" value="F:transcription coactivator activity"/>
    <property type="evidence" value="ECO:0007669"/>
    <property type="project" value="TreeGrafter"/>
</dbReference>